<dbReference type="Pfam" id="PF02929">
    <property type="entry name" value="Bgal_small_N"/>
    <property type="match status" value="1"/>
</dbReference>
<dbReference type="InterPro" id="IPR004199">
    <property type="entry name" value="B-gal_small/dom_5"/>
</dbReference>
<dbReference type="PROSITE" id="PS00719">
    <property type="entry name" value="GLYCOSYL_HYDROL_F2_1"/>
    <property type="match status" value="1"/>
</dbReference>
<dbReference type="SUPFAM" id="SSF49785">
    <property type="entry name" value="Galactose-binding domain-like"/>
    <property type="match status" value="1"/>
</dbReference>
<dbReference type="InterPro" id="IPR023232">
    <property type="entry name" value="Glyco_hydro_2_AS"/>
</dbReference>
<dbReference type="Gene3D" id="2.60.40.10">
    <property type="entry name" value="Immunoglobulins"/>
    <property type="match status" value="2"/>
</dbReference>
<dbReference type="InterPro" id="IPR011013">
    <property type="entry name" value="Gal_mutarotase_sf_dom"/>
</dbReference>
<dbReference type="InterPro" id="IPR023230">
    <property type="entry name" value="Glyco_hydro_2_CS"/>
</dbReference>
<dbReference type="Gene3D" id="2.70.98.10">
    <property type="match status" value="1"/>
</dbReference>
<evidence type="ECO:0000256" key="9">
    <source>
        <dbReference type="ARBA" id="ARBA00032230"/>
    </source>
</evidence>
<dbReference type="SMART" id="SM01038">
    <property type="entry name" value="Bgal_small_N"/>
    <property type="match status" value="1"/>
</dbReference>
<dbReference type="SUPFAM" id="SSF74650">
    <property type="entry name" value="Galactose mutarotase-like"/>
    <property type="match status" value="1"/>
</dbReference>
<dbReference type="InterPro" id="IPR014718">
    <property type="entry name" value="GH-type_carb-bd"/>
</dbReference>
<keyword evidence="8 10" id="KW-0326">Glycosidase</keyword>
<evidence type="ECO:0000313" key="13">
    <source>
        <dbReference type="EMBL" id="MDT0551849.1"/>
    </source>
</evidence>
<accession>A0ABU2Y2I2</accession>
<dbReference type="Pfam" id="PF16353">
    <property type="entry name" value="LacZ_4"/>
    <property type="match status" value="1"/>
</dbReference>
<evidence type="ECO:0000256" key="5">
    <source>
        <dbReference type="ARBA" id="ARBA00012756"/>
    </source>
</evidence>
<evidence type="ECO:0000313" key="14">
    <source>
        <dbReference type="Proteomes" id="UP001252186"/>
    </source>
</evidence>
<dbReference type="EC" id="3.2.1.23" evidence="5 10"/>
<dbReference type="InterPro" id="IPR008979">
    <property type="entry name" value="Galactose-bd-like_sf"/>
</dbReference>
<comment type="catalytic activity">
    <reaction evidence="1 10">
        <text>Hydrolysis of terminal non-reducing beta-D-galactose residues in beta-D-galactosides.</text>
        <dbReference type="EC" id="3.2.1.23"/>
    </reaction>
</comment>
<dbReference type="Gene3D" id="3.20.20.80">
    <property type="entry name" value="Glycosidases"/>
    <property type="match status" value="1"/>
</dbReference>
<evidence type="ECO:0000256" key="11">
    <source>
        <dbReference type="SAM" id="SignalP"/>
    </source>
</evidence>
<evidence type="ECO:0000256" key="10">
    <source>
        <dbReference type="RuleBase" id="RU361154"/>
    </source>
</evidence>
<reference evidence="13 14" key="1">
    <citation type="submission" date="2023-09" db="EMBL/GenBank/DDBJ databases">
        <authorList>
            <person name="Rey-Velasco X."/>
        </authorList>
    </citation>
    <scope>NUCLEOTIDE SEQUENCE [LARGE SCALE GENOMIC DNA]</scope>
    <source>
        <strain evidence="13 14">P050</strain>
    </source>
</reference>
<comment type="similarity">
    <text evidence="3 10">Belongs to the glycosyl hydrolase 2 family.</text>
</comment>
<dbReference type="InterPro" id="IPR050347">
    <property type="entry name" value="Bact_Beta-galactosidase"/>
</dbReference>
<keyword evidence="11" id="KW-0732">Signal</keyword>
<evidence type="ECO:0000256" key="1">
    <source>
        <dbReference type="ARBA" id="ARBA00001412"/>
    </source>
</evidence>
<dbReference type="EMBL" id="JAVRHV010000001">
    <property type="protein sequence ID" value="MDT0551849.1"/>
    <property type="molecule type" value="Genomic_DNA"/>
</dbReference>
<dbReference type="PANTHER" id="PTHR46323:SF2">
    <property type="entry name" value="BETA-GALACTOSIDASE"/>
    <property type="match status" value="1"/>
</dbReference>
<dbReference type="GO" id="GO:0016787">
    <property type="term" value="F:hydrolase activity"/>
    <property type="evidence" value="ECO:0007669"/>
    <property type="project" value="UniProtKB-KW"/>
</dbReference>
<dbReference type="PANTHER" id="PTHR46323">
    <property type="entry name" value="BETA-GALACTOSIDASE"/>
    <property type="match status" value="1"/>
</dbReference>
<comment type="subunit">
    <text evidence="4">Monomer.</text>
</comment>
<gene>
    <name evidence="13" type="ORF">RM519_01205</name>
</gene>
<sequence length="1039" mass="118613">MKLKKALLLLGVISIQLVYSQSLNKDWENEKVTQINKEEPSATLFYDDDSDDVTLLNGIWDFAFYNDVSEVPKNITPKKWDKISVPAAWEMQGYGQPIYTNIVYPFDKNPPFIAGQNGNPVGLYQTTFTINETSLKETFVRFESVASAFYLWINGEKVGYSQDSWSPAQFIISKYVKKGQNTLKMQVFKWSDGSYLEDQDGWRMSGIFRDVFLVQKNEVHFKDYFVTTPLTENGAKFNLSLFLNNSIELPLDDYTLSIELFDSAGAERINKKLNISEAVIEFNKELENIRLWSHESPNLSLLKLDLLKNNNIVDQIQTDIGFREVSISKNHELLLNGEPILIKGVNVIEHDPIHGKHIPRERMEKTLKLLKQNNINTVRTAHYPASPYFYKLCDEYGMLIIDEANVESHGMKYGPESLAKQPTWQKAHVERMEAMVQRDKNHPSVIMWSFGNEAGNGINMTAMQKRTKEIDTTRPTHYHSSEAPISFDTYGGGIWKGGKKHKFGRYQSVEDMEHIGKMNLDKPFLLNEYAHAMGNSVGNLQEYINVFEKYPGLIGGCIWDWSDQGITKSVDGKYGSQIQDVAQAHAECLKPESDYYWAYGGDFGDTPNDGNFCMNGIMMADLTVTPKTIEVKKAYQNIAFKWVDSQKGLVEITNKYFETNLNAFNFEWQLLENGKEVKKGNITVALKAGEKNIFQLKSFEFSRNKEVVLQIQAKTKSKTAWADAGHVAAWEEFMIEEANLEFEEINSKEKVLVQEKDNMITIEFNNGYLDFDKSLGAITKLIKNGEIVVDGSFDLAFTRAYIDNDKRPETRKTWDAIDLHNLQTTTGDVKSAILDDRIVIYVNKKHQTIGHTNGFTTLEKYTIHGNGVIDIDLNVDYLGERKPFTFPRIGYEIKLNKSISESTWYGKGPGSSYKDRNTGMQMGMYSAAINEHFVNYARPQENGNKSDIRWAHVSDKTGNGLRFKGSTPLNFSFRKYTTSQLNKATHPHQLKANDFNILNIDFDHGALGNGSCGPIPMEKYFNDICDKSYRLRMNFNNKK</sequence>
<keyword evidence="7" id="KW-0106">Calcium</keyword>
<protein>
    <recommendedName>
        <fullName evidence="5 10">Beta-galactosidase</fullName>
        <ecNumber evidence="5 10">3.2.1.23</ecNumber>
    </recommendedName>
    <alternativeName>
        <fullName evidence="9 10">Lactase</fullName>
    </alternativeName>
</protein>
<dbReference type="SUPFAM" id="SSF49303">
    <property type="entry name" value="beta-Galactosidase/glucuronidase domain"/>
    <property type="match status" value="2"/>
</dbReference>
<evidence type="ECO:0000256" key="7">
    <source>
        <dbReference type="ARBA" id="ARBA00022837"/>
    </source>
</evidence>
<keyword evidence="6 10" id="KW-0378">Hydrolase</keyword>
<evidence type="ECO:0000256" key="3">
    <source>
        <dbReference type="ARBA" id="ARBA00007401"/>
    </source>
</evidence>
<keyword evidence="14" id="KW-1185">Reference proteome</keyword>
<dbReference type="Gene3D" id="2.60.120.260">
    <property type="entry name" value="Galactose-binding domain-like"/>
    <property type="match status" value="1"/>
</dbReference>
<organism evidence="13 14">
    <name type="scientific">Urechidicola vernalis</name>
    <dbReference type="NCBI Taxonomy" id="3075600"/>
    <lineage>
        <taxon>Bacteria</taxon>
        <taxon>Pseudomonadati</taxon>
        <taxon>Bacteroidota</taxon>
        <taxon>Flavobacteriia</taxon>
        <taxon>Flavobacteriales</taxon>
        <taxon>Flavobacteriaceae</taxon>
        <taxon>Urechidicola</taxon>
    </lineage>
</organism>
<dbReference type="Pfam" id="PF02836">
    <property type="entry name" value="Glyco_hydro_2_C"/>
    <property type="match status" value="1"/>
</dbReference>
<dbReference type="Proteomes" id="UP001252186">
    <property type="component" value="Unassembled WGS sequence"/>
</dbReference>
<evidence type="ECO:0000259" key="12">
    <source>
        <dbReference type="SMART" id="SM01038"/>
    </source>
</evidence>
<dbReference type="InterPro" id="IPR006101">
    <property type="entry name" value="Glyco_hydro_2"/>
</dbReference>
<dbReference type="PROSITE" id="PS00608">
    <property type="entry name" value="GLYCOSYL_HYDROL_F2_2"/>
    <property type="match status" value="1"/>
</dbReference>
<dbReference type="InterPro" id="IPR036156">
    <property type="entry name" value="Beta-gal/glucu_dom_sf"/>
</dbReference>
<dbReference type="InterPro" id="IPR006103">
    <property type="entry name" value="Glyco_hydro_2_cat"/>
</dbReference>
<dbReference type="Pfam" id="PF02837">
    <property type="entry name" value="Glyco_hydro_2_N"/>
    <property type="match status" value="1"/>
</dbReference>
<dbReference type="InterPro" id="IPR032312">
    <property type="entry name" value="LacZ_4"/>
</dbReference>
<dbReference type="InterPro" id="IPR013783">
    <property type="entry name" value="Ig-like_fold"/>
</dbReference>
<feature type="domain" description="Beta galactosidase small chain/" evidence="12">
    <location>
        <begin position="761"/>
        <end position="1034"/>
    </location>
</feature>
<dbReference type="InterPro" id="IPR006102">
    <property type="entry name" value="Ig-like_GH2"/>
</dbReference>
<feature type="signal peptide" evidence="11">
    <location>
        <begin position="1"/>
        <end position="20"/>
    </location>
</feature>
<dbReference type="Pfam" id="PF00703">
    <property type="entry name" value="Glyco_hydro_2"/>
    <property type="match status" value="1"/>
</dbReference>
<evidence type="ECO:0000256" key="2">
    <source>
        <dbReference type="ARBA" id="ARBA00001913"/>
    </source>
</evidence>
<comment type="cofactor">
    <cofactor evidence="2">
        <name>Ca(2+)</name>
        <dbReference type="ChEBI" id="CHEBI:29108"/>
    </cofactor>
</comment>
<dbReference type="SUPFAM" id="SSF51445">
    <property type="entry name" value="(Trans)glycosidases"/>
    <property type="match status" value="1"/>
</dbReference>
<feature type="chain" id="PRO_5046746333" description="Beta-galactosidase" evidence="11">
    <location>
        <begin position="21"/>
        <end position="1039"/>
    </location>
</feature>
<dbReference type="InterPro" id="IPR006104">
    <property type="entry name" value="Glyco_hydro_2_N"/>
</dbReference>
<evidence type="ECO:0000256" key="6">
    <source>
        <dbReference type="ARBA" id="ARBA00022801"/>
    </source>
</evidence>
<dbReference type="RefSeq" id="WP_311591658.1">
    <property type="nucleotide sequence ID" value="NZ_JAVRHV010000001.1"/>
</dbReference>
<name>A0ABU2Y2I2_9FLAO</name>
<evidence type="ECO:0000256" key="8">
    <source>
        <dbReference type="ARBA" id="ARBA00023295"/>
    </source>
</evidence>
<proteinExistence type="inferred from homology"/>
<dbReference type="PRINTS" id="PR00132">
    <property type="entry name" value="GLHYDRLASE2"/>
</dbReference>
<evidence type="ECO:0000256" key="4">
    <source>
        <dbReference type="ARBA" id="ARBA00011245"/>
    </source>
</evidence>
<comment type="caution">
    <text evidence="13">The sequence shown here is derived from an EMBL/GenBank/DDBJ whole genome shotgun (WGS) entry which is preliminary data.</text>
</comment>
<dbReference type="InterPro" id="IPR017853">
    <property type="entry name" value="GH"/>
</dbReference>